<dbReference type="SUPFAM" id="SSF52743">
    <property type="entry name" value="Subtilisin-like"/>
    <property type="match status" value="1"/>
</dbReference>
<comment type="similarity">
    <text evidence="1 5">Belongs to the peptidase S8 family.</text>
</comment>
<evidence type="ECO:0000256" key="5">
    <source>
        <dbReference type="PROSITE-ProRule" id="PRU01240"/>
    </source>
</evidence>
<feature type="chain" id="PRO_5011653145" evidence="7">
    <location>
        <begin position="32"/>
        <end position="397"/>
    </location>
</feature>
<evidence type="ECO:0000256" key="4">
    <source>
        <dbReference type="ARBA" id="ARBA00022825"/>
    </source>
</evidence>
<evidence type="ECO:0000256" key="2">
    <source>
        <dbReference type="ARBA" id="ARBA00022670"/>
    </source>
</evidence>
<protein>
    <submittedName>
        <fullName evidence="9">Subtilase family protein</fullName>
    </submittedName>
</protein>
<evidence type="ECO:0000256" key="6">
    <source>
        <dbReference type="SAM" id="Phobius"/>
    </source>
</evidence>
<keyword evidence="6" id="KW-1133">Transmembrane helix</keyword>
<feature type="transmembrane region" description="Helical" evidence="6">
    <location>
        <begin position="364"/>
        <end position="385"/>
    </location>
</feature>
<feature type="signal peptide" evidence="7">
    <location>
        <begin position="1"/>
        <end position="31"/>
    </location>
</feature>
<dbReference type="PANTHER" id="PTHR43806:SF11">
    <property type="entry name" value="CEREVISIN-RELATED"/>
    <property type="match status" value="1"/>
</dbReference>
<dbReference type="EMBL" id="FOSG01000017">
    <property type="protein sequence ID" value="SFL33722.1"/>
    <property type="molecule type" value="Genomic_DNA"/>
</dbReference>
<dbReference type="InterPro" id="IPR036852">
    <property type="entry name" value="Peptidase_S8/S53_dom_sf"/>
</dbReference>
<dbReference type="OrthoDB" id="3871186at2"/>
<keyword evidence="7" id="KW-0732">Signal</keyword>
<evidence type="ECO:0000259" key="8">
    <source>
        <dbReference type="Pfam" id="PF00082"/>
    </source>
</evidence>
<evidence type="ECO:0000256" key="1">
    <source>
        <dbReference type="ARBA" id="ARBA00011073"/>
    </source>
</evidence>
<sequence length="397" mass="38930">MRRDPASARAAAAVLPAAVLLLLTGSGPALAGPEPVELPVVRSELAQGEACAGASGRTARSEPWTTRALGLSRAWQHSQGAGVTVAVVDTGVGTSIPALAGRVETAGSADGDCVGHGSFAAGMIAAARTDGVGAAGVAPAARILAVRGTDERGATTPALLASGIRTAAEAGAQVIYVARALPAGKEELTAAVAYATGRDALVVAPFAPDALPEAREEGKAGKEKRAAPLRYWPAAVPGVLAVMGYGPGGRSAGTPTTPAADLAAPGDAVVGSGPEGTGHYLGSGSSLAAANVAGAAALVRARHPGLDAAEVSRRLTATAYPASPARLDVYAALTAVPADAVGAVPQPPPADLPAAPPRAPRHRAVLVASAGGGLVLLVAAAAAVIPRGRARRWRPAD</sequence>
<feature type="active site" description="Charge relay system" evidence="5">
    <location>
        <position position="286"/>
    </location>
</feature>
<evidence type="ECO:0000313" key="10">
    <source>
        <dbReference type="Proteomes" id="UP000198928"/>
    </source>
</evidence>
<name>A0A1I4GUE5_9ACTN</name>
<accession>A0A1I4GUE5</accession>
<keyword evidence="6" id="KW-0472">Membrane</keyword>
<gene>
    <name evidence="9" type="ORF">SAMN05192584_11736</name>
</gene>
<feature type="active site" description="Charge relay system" evidence="5">
    <location>
        <position position="89"/>
    </location>
</feature>
<dbReference type="PANTHER" id="PTHR43806">
    <property type="entry name" value="PEPTIDASE S8"/>
    <property type="match status" value="1"/>
</dbReference>
<dbReference type="InterPro" id="IPR000209">
    <property type="entry name" value="Peptidase_S8/S53_dom"/>
</dbReference>
<dbReference type="Pfam" id="PF00082">
    <property type="entry name" value="Peptidase_S8"/>
    <property type="match status" value="1"/>
</dbReference>
<evidence type="ECO:0000256" key="7">
    <source>
        <dbReference type="SAM" id="SignalP"/>
    </source>
</evidence>
<dbReference type="Proteomes" id="UP000198928">
    <property type="component" value="Unassembled WGS sequence"/>
</dbReference>
<keyword evidence="6" id="KW-0812">Transmembrane</keyword>
<dbReference type="Gene3D" id="3.40.50.200">
    <property type="entry name" value="Peptidase S8/S53 domain"/>
    <property type="match status" value="1"/>
</dbReference>
<dbReference type="PRINTS" id="PR00723">
    <property type="entry name" value="SUBTILISIN"/>
</dbReference>
<dbReference type="AlphaFoldDB" id="A0A1I4GUE5"/>
<dbReference type="InterPro" id="IPR050131">
    <property type="entry name" value="Peptidase_S8_subtilisin-like"/>
</dbReference>
<keyword evidence="2 5" id="KW-0645">Protease</keyword>
<dbReference type="GO" id="GO:0006508">
    <property type="term" value="P:proteolysis"/>
    <property type="evidence" value="ECO:0007669"/>
    <property type="project" value="UniProtKB-KW"/>
</dbReference>
<feature type="active site" description="Charge relay system" evidence="5">
    <location>
        <position position="116"/>
    </location>
</feature>
<keyword evidence="10" id="KW-1185">Reference proteome</keyword>
<evidence type="ECO:0000313" key="9">
    <source>
        <dbReference type="EMBL" id="SFL33722.1"/>
    </source>
</evidence>
<dbReference type="PROSITE" id="PS51892">
    <property type="entry name" value="SUBTILASE"/>
    <property type="match status" value="1"/>
</dbReference>
<dbReference type="GO" id="GO:0004252">
    <property type="term" value="F:serine-type endopeptidase activity"/>
    <property type="evidence" value="ECO:0007669"/>
    <property type="project" value="UniProtKB-UniRule"/>
</dbReference>
<evidence type="ECO:0000256" key="3">
    <source>
        <dbReference type="ARBA" id="ARBA00022801"/>
    </source>
</evidence>
<keyword evidence="4 5" id="KW-0720">Serine protease</keyword>
<reference evidence="10" key="1">
    <citation type="submission" date="2016-10" db="EMBL/GenBank/DDBJ databases">
        <authorList>
            <person name="Varghese N."/>
            <person name="Submissions S."/>
        </authorList>
    </citation>
    <scope>NUCLEOTIDE SEQUENCE [LARGE SCALE GENOMIC DNA]</scope>
    <source>
        <strain evidence="10">PL19</strain>
    </source>
</reference>
<keyword evidence="3 5" id="KW-0378">Hydrolase</keyword>
<organism evidence="9 10">
    <name type="scientific">Streptomyces pini</name>
    <dbReference type="NCBI Taxonomy" id="1520580"/>
    <lineage>
        <taxon>Bacteria</taxon>
        <taxon>Bacillati</taxon>
        <taxon>Actinomycetota</taxon>
        <taxon>Actinomycetes</taxon>
        <taxon>Kitasatosporales</taxon>
        <taxon>Streptomycetaceae</taxon>
        <taxon>Streptomyces</taxon>
    </lineage>
</organism>
<proteinExistence type="inferred from homology"/>
<dbReference type="InterPro" id="IPR015500">
    <property type="entry name" value="Peptidase_S8_subtilisin-rel"/>
</dbReference>
<feature type="domain" description="Peptidase S8/S53" evidence="8">
    <location>
        <begin position="80"/>
        <end position="319"/>
    </location>
</feature>
<dbReference type="RefSeq" id="WP_093851338.1">
    <property type="nucleotide sequence ID" value="NZ_FOSG01000017.1"/>
</dbReference>